<dbReference type="PANTHER" id="PTHR17408">
    <property type="entry name" value="HISTONE RNA HAIRPIN-BINDING PROTEIN"/>
    <property type="match status" value="1"/>
</dbReference>
<sequence length="369" mass="42239">MSSPRKRRMDSSEQCKTPTKVKREQLEKSLQESISRTNLNFDWADACEENLMERIEASTEVRTEVEDDDSGMKTRSRKNRTPRRNAEAGKPKFEKILDLSAAMALVEDERMQKLKREKRNVEEGRSPRSTRRPARGNEDRKRQLSVSSTATNDPTTPGSSRPRRKNARLDCTPSRPTSAASSPRTPRNLSSRLRLDETMSPKPKDDYVDPKLGWCEDEAVLKRRTKEIEKAKAKEIYIRYSTEVNKTNRHAGDPRTPNKYINYSRRNWDGQVRQWKRALYQWAGESCPSSVNTSRASSVCEFRMEDENANLKKPYANVLDNPDNMASLLGHFDMNTRTQATLMAEESTLKAANPTSNGPVDFSVLKSDE</sequence>
<dbReference type="Gene3D" id="1.10.8.1120">
    <property type="entry name" value="Histone RNA hairpin-binding protein RNA-binding domain"/>
    <property type="match status" value="1"/>
</dbReference>
<feature type="compositionally biased region" description="Basic and acidic residues" evidence="3">
    <location>
        <begin position="193"/>
        <end position="206"/>
    </location>
</feature>
<dbReference type="GO" id="GO:0071207">
    <property type="term" value="F:histone pre-mRNA stem-loop binding"/>
    <property type="evidence" value="ECO:0007669"/>
    <property type="project" value="TreeGrafter"/>
</dbReference>
<dbReference type="InterPro" id="IPR026502">
    <property type="entry name" value="SLBP1/SLBP2"/>
</dbReference>
<feature type="compositionally biased region" description="Low complexity" evidence="3">
    <location>
        <begin position="172"/>
        <end position="187"/>
    </location>
</feature>
<accession>A0A811KQQ8</accession>
<dbReference type="InterPro" id="IPR038294">
    <property type="entry name" value="SLBP_RNA_bind_sf"/>
</dbReference>
<dbReference type="GO" id="GO:0005737">
    <property type="term" value="C:cytoplasm"/>
    <property type="evidence" value="ECO:0007669"/>
    <property type="project" value="TreeGrafter"/>
</dbReference>
<reference evidence="5" key="1">
    <citation type="submission" date="2020-09" db="EMBL/GenBank/DDBJ databases">
        <authorList>
            <person name="Kikuchi T."/>
        </authorList>
    </citation>
    <scope>NUCLEOTIDE SEQUENCE</scope>
    <source>
        <strain evidence="5">SH1</strain>
    </source>
</reference>
<dbReference type="GO" id="GO:0051028">
    <property type="term" value="P:mRNA transport"/>
    <property type="evidence" value="ECO:0007669"/>
    <property type="project" value="TreeGrafter"/>
</dbReference>
<name>A0A811KQQ8_9BILA</name>
<dbReference type="EMBL" id="CAJFDH010000004">
    <property type="protein sequence ID" value="CAD5218509.1"/>
    <property type="molecule type" value="Genomic_DNA"/>
</dbReference>
<feature type="domain" description="Histone RNA hairpin-binding protein RNA-binding" evidence="4">
    <location>
        <begin position="216"/>
        <end position="283"/>
    </location>
</feature>
<dbReference type="EMBL" id="CAJFCW020000004">
    <property type="protein sequence ID" value="CAG9110773.1"/>
    <property type="molecule type" value="Genomic_DNA"/>
</dbReference>
<keyword evidence="2" id="KW-0694">RNA-binding</keyword>
<evidence type="ECO:0000259" key="4">
    <source>
        <dbReference type="Pfam" id="PF15247"/>
    </source>
</evidence>
<feature type="compositionally biased region" description="Polar residues" evidence="3">
    <location>
        <begin position="144"/>
        <end position="159"/>
    </location>
</feature>
<dbReference type="AlphaFoldDB" id="A0A811KQQ8"/>
<evidence type="ECO:0000256" key="2">
    <source>
        <dbReference type="ARBA" id="ARBA00022884"/>
    </source>
</evidence>
<keyword evidence="6" id="KW-1185">Reference proteome</keyword>
<feature type="compositionally biased region" description="Basic and acidic residues" evidence="3">
    <location>
        <begin position="55"/>
        <end position="64"/>
    </location>
</feature>
<feature type="region of interest" description="Disordered" evidence="3">
    <location>
        <begin position="111"/>
        <end position="206"/>
    </location>
</feature>
<evidence type="ECO:0000313" key="6">
    <source>
        <dbReference type="Proteomes" id="UP000614601"/>
    </source>
</evidence>
<feature type="region of interest" description="Disordered" evidence="3">
    <location>
        <begin position="1"/>
        <end position="35"/>
    </location>
</feature>
<feature type="compositionally biased region" description="Basic and acidic residues" evidence="3">
    <location>
        <begin position="111"/>
        <end position="126"/>
    </location>
</feature>
<comment type="caution">
    <text evidence="5">The sequence shown here is derived from an EMBL/GenBank/DDBJ whole genome shotgun (WGS) entry which is preliminary data.</text>
</comment>
<dbReference type="GO" id="GO:0006398">
    <property type="term" value="P:mRNA 3'-end processing by stem-loop binding and cleavage"/>
    <property type="evidence" value="ECO:0007669"/>
    <property type="project" value="TreeGrafter"/>
</dbReference>
<feature type="compositionally biased region" description="Basic and acidic residues" evidence="3">
    <location>
        <begin position="84"/>
        <end position="97"/>
    </location>
</feature>
<dbReference type="InterPro" id="IPR029344">
    <property type="entry name" value="SLBP_RNA_bind"/>
</dbReference>
<feature type="region of interest" description="Disordered" evidence="3">
    <location>
        <begin position="55"/>
        <end position="97"/>
    </location>
</feature>
<feature type="compositionally biased region" description="Basic residues" evidence="3">
    <location>
        <begin position="74"/>
        <end position="83"/>
    </location>
</feature>
<protein>
    <recommendedName>
        <fullName evidence="4">Histone RNA hairpin-binding protein RNA-binding domain-containing protein</fullName>
    </recommendedName>
</protein>
<comment type="similarity">
    <text evidence="1">Belongs to the SLBP family.</text>
</comment>
<evidence type="ECO:0000256" key="1">
    <source>
        <dbReference type="ARBA" id="ARBA00006151"/>
    </source>
</evidence>
<organism evidence="5 6">
    <name type="scientific">Bursaphelenchus okinawaensis</name>
    <dbReference type="NCBI Taxonomy" id="465554"/>
    <lineage>
        <taxon>Eukaryota</taxon>
        <taxon>Metazoa</taxon>
        <taxon>Ecdysozoa</taxon>
        <taxon>Nematoda</taxon>
        <taxon>Chromadorea</taxon>
        <taxon>Rhabditida</taxon>
        <taxon>Tylenchina</taxon>
        <taxon>Tylenchomorpha</taxon>
        <taxon>Aphelenchoidea</taxon>
        <taxon>Aphelenchoididae</taxon>
        <taxon>Bursaphelenchus</taxon>
    </lineage>
</organism>
<evidence type="ECO:0000256" key="3">
    <source>
        <dbReference type="SAM" id="MobiDB-lite"/>
    </source>
</evidence>
<dbReference type="GO" id="GO:0003729">
    <property type="term" value="F:mRNA binding"/>
    <property type="evidence" value="ECO:0007669"/>
    <property type="project" value="InterPro"/>
</dbReference>
<dbReference type="GO" id="GO:0071204">
    <property type="term" value="C:histone pre-mRNA 3'end processing complex"/>
    <property type="evidence" value="ECO:0007669"/>
    <property type="project" value="TreeGrafter"/>
</dbReference>
<dbReference type="PANTHER" id="PTHR17408:SF0">
    <property type="entry name" value="HISTONE RNA HAIRPIN-BINDING PROTEIN"/>
    <property type="match status" value="1"/>
</dbReference>
<evidence type="ECO:0000313" key="5">
    <source>
        <dbReference type="EMBL" id="CAD5218509.1"/>
    </source>
</evidence>
<dbReference type="Proteomes" id="UP000783686">
    <property type="component" value="Unassembled WGS sequence"/>
</dbReference>
<dbReference type="Pfam" id="PF15247">
    <property type="entry name" value="SLBP_RNA_bind"/>
    <property type="match status" value="1"/>
</dbReference>
<dbReference type="OrthoDB" id="265795at2759"/>
<proteinExistence type="inferred from homology"/>
<dbReference type="Proteomes" id="UP000614601">
    <property type="component" value="Unassembled WGS sequence"/>
</dbReference>
<gene>
    <name evidence="5" type="ORF">BOKJ2_LOCUS7719</name>
</gene>
<feature type="region of interest" description="Disordered" evidence="3">
    <location>
        <begin position="350"/>
        <end position="369"/>
    </location>
</feature>
<feature type="compositionally biased region" description="Basic and acidic residues" evidence="3">
    <location>
        <begin position="21"/>
        <end position="30"/>
    </location>
</feature>